<evidence type="ECO:0000256" key="9">
    <source>
        <dbReference type="RuleBase" id="RU000672"/>
    </source>
</evidence>
<accession>A0A8K0XQB2</accession>
<keyword evidence="4 7" id="KW-0801">TPQ</keyword>
<reference evidence="14" key="1">
    <citation type="journal article" date="2021" name="New Phytol.">
        <title>Evolutionary innovations through gain and loss of genes in the ectomycorrhizal Boletales.</title>
        <authorList>
            <person name="Wu G."/>
            <person name="Miyauchi S."/>
            <person name="Morin E."/>
            <person name="Kuo A."/>
            <person name="Drula E."/>
            <person name="Varga T."/>
            <person name="Kohler A."/>
            <person name="Feng B."/>
            <person name="Cao Y."/>
            <person name="Lipzen A."/>
            <person name="Daum C."/>
            <person name="Hundley H."/>
            <person name="Pangilinan J."/>
            <person name="Johnson J."/>
            <person name="Barry K."/>
            <person name="LaButti K."/>
            <person name="Ng V."/>
            <person name="Ahrendt S."/>
            <person name="Min B."/>
            <person name="Choi I.G."/>
            <person name="Park H."/>
            <person name="Plett J.M."/>
            <person name="Magnuson J."/>
            <person name="Spatafora J.W."/>
            <person name="Nagy L.G."/>
            <person name="Henrissat B."/>
            <person name="Grigoriev I.V."/>
            <person name="Yang Z.L."/>
            <person name="Xu J."/>
            <person name="Martin F.M."/>
        </authorList>
    </citation>
    <scope>NUCLEOTIDE SEQUENCE</scope>
    <source>
        <strain evidence="14">KKN 215</strain>
    </source>
</reference>
<evidence type="ECO:0000313" key="15">
    <source>
        <dbReference type="Proteomes" id="UP000813824"/>
    </source>
</evidence>
<dbReference type="GO" id="GO:0005507">
    <property type="term" value="F:copper ion binding"/>
    <property type="evidence" value="ECO:0007669"/>
    <property type="project" value="InterPro"/>
</dbReference>
<evidence type="ECO:0000259" key="12">
    <source>
        <dbReference type="Pfam" id="PF02727"/>
    </source>
</evidence>
<dbReference type="EMBL" id="JAEVFJ010000014">
    <property type="protein sequence ID" value="KAH8100993.1"/>
    <property type="molecule type" value="Genomic_DNA"/>
</dbReference>
<comment type="cofactor">
    <cofactor evidence="1">
        <name>Cu cation</name>
        <dbReference type="ChEBI" id="CHEBI:23378"/>
    </cofactor>
</comment>
<dbReference type="Gene3D" id="2.70.98.20">
    <property type="entry name" value="Copper amine oxidase, catalytic domain"/>
    <property type="match status" value="1"/>
</dbReference>
<dbReference type="Proteomes" id="UP000813824">
    <property type="component" value="Unassembled WGS sequence"/>
</dbReference>
<evidence type="ECO:0000313" key="14">
    <source>
        <dbReference type="EMBL" id="KAH8100993.1"/>
    </source>
</evidence>
<dbReference type="SUPFAM" id="SSF54416">
    <property type="entry name" value="Amine oxidase N-terminal region"/>
    <property type="match status" value="2"/>
</dbReference>
<gene>
    <name evidence="14" type="ORF">BXZ70DRAFT_1021998</name>
</gene>
<name>A0A8K0XQB2_9AGAR</name>
<evidence type="ECO:0000256" key="4">
    <source>
        <dbReference type="ARBA" id="ARBA00022772"/>
    </source>
</evidence>
<feature type="domain" description="DUF1965" evidence="13">
    <location>
        <begin position="257"/>
        <end position="317"/>
    </location>
</feature>
<evidence type="ECO:0000256" key="8">
    <source>
        <dbReference type="PIRSR" id="PIRSR600269-51"/>
    </source>
</evidence>
<keyword evidence="10" id="KW-0472">Membrane</keyword>
<comment type="similarity">
    <text evidence="2 9">Belongs to the copper/topaquinone oxidase family.</text>
</comment>
<dbReference type="InterPro" id="IPR015800">
    <property type="entry name" value="Cu_amine_oxidase_N2"/>
</dbReference>
<evidence type="ECO:0000256" key="3">
    <source>
        <dbReference type="ARBA" id="ARBA00022723"/>
    </source>
</evidence>
<keyword evidence="10" id="KW-1133">Transmembrane helix</keyword>
<evidence type="ECO:0000256" key="1">
    <source>
        <dbReference type="ARBA" id="ARBA00001935"/>
    </source>
</evidence>
<keyword evidence="10" id="KW-0812">Transmembrane</keyword>
<keyword evidence="3 9" id="KW-0479">Metal-binding</keyword>
<dbReference type="GO" id="GO:0009308">
    <property type="term" value="P:amine metabolic process"/>
    <property type="evidence" value="ECO:0007669"/>
    <property type="project" value="UniProtKB-UniRule"/>
</dbReference>
<dbReference type="SUPFAM" id="SSF49998">
    <property type="entry name" value="Amine oxidase catalytic domain"/>
    <property type="match status" value="1"/>
</dbReference>
<protein>
    <recommendedName>
        <fullName evidence="9">Amine oxidase</fullName>
        <ecNumber evidence="9">1.4.3.-</ecNumber>
    </recommendedName>
</protein>
<evidence type="ECO:0000259" key="13">
    <source>
        <dbReference type="Pfam" id="PF09248"/>
    </source>
</evidence>
<dbReference type="GO" id="GO:0048038">
    <property type="term" value="F:quinone binding"/>
    <property type="evidence" value="ECO:0007669"/>
    <property type="project" value="InterPro"/>
</dbReference>
<keyword evidence="6 9" id="KW-0186">Copper</keyword>
<dbReference type="InterPro" id="IPR000269">
    <property type="entry name" value="Cu_amine_oxidase"/>
</dbReference>
<dbReference type="EC" id="1.4.3.-" evidence="9"/>
<dbReference type="PANTHER" id="PTHR10638">
    <property type="entry name" value="COPPER AMINE OXIDASE"/>
    <property type="match status" value="1"/>
</dbReference>
<dbReference type="Gene3D" id="3.10.450.40">
    <property type="match status" value="2"/>
</dbReference>
<comment type="PTM">
    <text evidence="8 9">Topaquinone (TPQ) is generated by copper-dependent autoxidation of a specific tyrosyl residue.</text>
</comment>
<feature type="non-terminal residue" evidence="14">
    <location>
        <position position="823"/>
    </location>
</feature>
<dbReference type="Pfam" id="PF09248">
    <property type="entry name" value="DUF1965"/>
    <property type="match status" value="1"/>
</dbReference>
<dbReference type="InterPro" id="IPR016182">
    <property type="entry name" value="Cu_amine_oxidase_N-reg"/>
</dbReference>
<dbReference type="OrthoDB" id="3341590at2759"/>
<comment type="caution">
    <text evidence="14">The sequence shown here is derived from an EMBL/GenBank/DDBJ whole genome shotgun (WGS) entry which is preliminary data.</text>
</comment>
<dbReference type="AlphaFoldDB" id="A0A8K0XQB2"/>
<dbReference type="PANTHER" id="PTHR10638:SF20">
    <property type="entry name" value="AMINE OXIDASE"/>
    <property type="match status" value="1"/>
</dbReference>
<feature type="modified residue" description="2',4',5'-topaquinone" evidence="8">
    <location>
        <position position="494"/>
    </location>
</feature>
<feature type="domain" description="Copper amine oxidase N2-terminal" evidence="12">
    <location>
        <begin position="103"/>
        <end position="169"/>
    </location>
</feature>
<evidence type="ECO:0000256" key="2">
    <source>
        <dbReference type="ARBA" id="ARBA00007983"/>
    </source>
</evidence>
<proteinExistence type="inferred from homology"/>
<sequence>DSLALPDRASRFHGSRRNALIALLVTGFIAASLVVFPSSHSLISADFEGTLQEDGSRSLEQCPANIPPKATPPAPVNVWASLSITETVAVTEWLSSEDRDLNLTRADEGGLSDNLIFLVEAYRPSKSAALAYLDAPSDDTLPPRFARVTVHHGAAPEPYIQDYLVGPLPISERTTWSNLTDIYHRDPIPFHARGYTGGPFVEMEPLFQQILTPLRSVVKDLFGSHTFEAGVTGPFSFDGSFRRGWVNWRRSGSGNWLQPIGFYQYVDVSGNDPSKWKVLKVVYNYQVFQSIDEFLKAYNSGTLKRQKQQVNDQMDNTWTTRARLGAQRDLDHLPGPRSVSFAGLRFRVDRATQYVSWMGWGLYLGFDRDMGMSLWDVRFRGERIIYELSPQEAIAQYSGNDPAQSTTAWLDRYFGMGGFVHDLLPGYDCPHEAVFLPATTHSSHGSIRRKRAICIFEKETGRPITRHLGYKDGESGAVKGYLLTVRTVSTVGNYDYIFDYMFYLDGTMEVRVSASGYLQGAYWEAEQEGYGTRIHELAMGSLHDHVINFKVDLDIAGSDNSLVYTSTAQEQVEQPWFDDDWGQTVIQQKISREVIPNENDAMLQFPANLQGIYSIVNQAKTNSWGLPRGYSIHPGDSPIRNTVVGSKRLLNNANWARYNMAVSKRKDTEPSSSSMWNFNLPGAPMVDFHKFFDGENITQEDLVAWVNVGMHHLTQSEDAPNTRTQLATSSFYLAPANYFDSDVSMESTNAIVITASKDPSRVYDFEEYGVKQANCVPPVVPPFEYGDMQVMGLDGKPVTGSRPATVDELMRSENVFRYIKVEL</sequence>
<dbReference type="Pfam" id="PF02727">
    <property type="entry name" value="Cu_amine_oxidN2"/>
    <property type="match status" value="1"/>
</dbReference>
<evidence type="ECO:0000256" key="10">
    <source>
        <dbReference type="SAM" id="Phobius"/>
    </source>
</evidence>
<feature type="transmembrane region" description="Helical" evidence="10">
    <location>
        <begin position="18"/>
        <end position="36"/>
    </location>
</feature>
<dbReference type="GO" id="GO:0008131">
    <property type="term" value="F:primary methylamine oxidase activity"/>
    <property type="evidence" value="ECO:0007669"/>
    <property type="project" value="InterPro"/>
</dbReference>
<comment type="cofactor">
    <cofactor evidence="9">
        <name>Cu cation</name>
        <dbReference type="ChEBI" id="CHEBI:23378"/>
    </cofactor>
    <text evidence="9">Contains 1 topaquinone per subunit.</text>
</comment>
<evidence type="ECO:0000259" key="11">
    <source>
        <dbReference type="Pfam" id="PF01179"/>
    </source>
</evidence>
<feature type="active site" description="Schiff-base intermediate with substrate; via topaquinone" evidence="7">
    <location>
        <position position="494"/>
    </location>
</feature>
<dbReference type="InterPro" id="IPR015798">
    <property type="entry name" value="Cu_amine_oxidase_C"/>
</dbReference>
<evidence type="ECO:0000256" key="7">
    <source>
        <dbReference type="PIRSR" id="PIRSR600269-50"/>
    </source>
</evidence>
<evidence type="ECO:0000256" key="5">
    <source>
        <dbReference type="ARBA" id="ARBA00023002"/>
    </source>
</evidence>
<evidence type="ECO:0000256" key="6">
    <source>
        <dbReference type="ARBA" id="ARBA00023008"/>
    </source>
</evidence>
<dbReference type="GO" id="GO:0005886">
    <property type="term" value="C:plasma membrane"/>
    <property type="evidence" value="ECO:0007669"/>
    <property type="project" value="TreeGrafter"/>
</dbReference>
<dbReference type="PRINTS" id="PR00766">
    <property type="entry name" value="CUDAOXIDASE"/>
</dbReference>
<keyword evidence="5 9" id="KW-0560">Oxidoreductase</keyword>
<keyword evidence="15" id="KW-1185">Reference proteome</keyword>
<feature type="domain" description="Copper amine oxidase catalytic" evidence="11">
    <location>
        <begin position="337"/>
        <end position="744"/>
    </location>
</feature>
<dbReference type="InterPro" id="IPR036460">
    <property type="entry name" value="Cu_amine_oxidase_C_sf"/>
</dbReference>
<feature type="active site" description="Proton acceptor" evidence="7">
    <location>
        <position position="411"/>
    </location>
</feature>
<dbReference type="Pfam" id="PF01179">
    <property type="entry name" value="Cu_amine_oxid"/>
    <property type="match status" value="1"/>
</dbReference>
<organism evidence="14 15">
    <name type="scientific">Cristinia sonorae</name>
    <dbReference type="NCBI Taxonomy" id="1940300"/>
    <lineage>
        <taxon>Eukaryota</taxon>
        <taxon>Fungi</taxon>
        <taxon>Dikarya</taxon>
        <taxon>Basidiomycota</taxon>
        <taxon>Agaricomycotina</taxon>
        <taxon>Agaricomycetes</taxon>
        <taxon>Agaricomycetidae</taxon>
        <taxon>Agaricales</taxon>
        <taxon>Pleurotineae</taxon>
        <taxon>Stephanosporaceae</taxon>
        <taxon>Cristinia</taxon>
    </lineage>
</organism>
<dbReference type="InterPro" id="IPR015328">
    <property type="entry name" value="DUF1965"/>
</dbReference>